<dbReference type="Proteomes" id="UP000192907">
    <property type="component" value="Unassembled WGS sequence"/>
</dbReference>
<evidence type="ECO:0000313" key="3">
    <source>
        <dbReference type="EMBL" id="SMF81559.1"/>
    </source>
</evidence>
<evidence type="ECO:0000259" key="1">
    <source>
        <dbReference type="Pfam" id="PF05876"/>
    </source>
</evidence>
<proteinExistence type="predicted"/>
<evidence type="ECO:0000259" key="2">
    <source>
        <dbReference type="Pfam" id="PF20454"/>
    </source>
</evidence>
<accession>A0A1Y6CQE5</accession>
<dbReference type="EMBL" id="FWZT01000037">
    <property type="protein sequence ID" value="SMF81559.1"/>
    <property type="molecule type" value="Genomic_DNA"/>
</dbReference>
<dbReference type="Pfam" id="PF20454">
    <property type="entry name" value="GpA_nuclease"/>
    <property type="match status" value="1"/>
</dbReference>
<dbReference type="InterPro" id="IPR046453">
    <property type="entry name" value="GpA_ATPase"/>
</dbReference>
<gene>
    <name evidence="3" type="ORF">SAMN06296036_13713</name>
</gene>
<dbReference type="InterPro" id="IPR046454">
    <property type="entry name" value="GpA_endonuclease"/>
</dbReference>
<dbReference type="STRING" id="1513793.SAMN06296036_13713"/>
<dbReference type="AlphaFoldDB" id="A0A1Y6CQE5"/>
<evidence type="ECO:0000313" key="4">
    <source>
        <dbReference type="Proteomes" id="UP000192907"/>
    </source>
</evidence>
<feature type="domain" description="Phage terminase large subunit GpA ATPase" evidence="1">
    <location>
        <begin position="3"/>
        <end position="93"/>
    </location>
</feature>
<feature type="domain" description="Terminase large subunit GpA endonuclease" evidence="2">
    <location>
        <begin position="104"/>
        <end position="406"/>
    </location>
</feature>
<dbReference type="GO" id="GO:0016887">
    <property type="term" value="F:ATP hydrolysis activity"/>
    <property type="evidence" value="ECO:0007669"/>
    <property type="project" value="InterPro"/>
</dbReference>
<name>A0A1Y6CQE5_9BACT</name>
<reference evidence="4" key="1">
    <citation type="submission" date="2017-04" db="EMBL/GenBank/DDBJ databases">
        <authorList>
            <person name="Varghese N."/>
            <person name="Submissions S."/>
        </authorList>
    </citation>
    <scope>NUCLEOTIDE SEQUENCE [LARGE SCALE GENOMIC DNA]</scope>
    <source>
        <strain evidence="4">RKEM611</strain>
    </source>
</reference>
<protein>
    <submittedName>
        <fullName evidence="3">Phage terminase large subunit (GpA)</fullName>
    </submittedName>
</protein>
<keyword evidence="4" id="KW-1185">Reference proteome</keyword>
<sequence>MWIALGRTSAYDGRKKLFYISTPKIKGMCRIEEEFELSDKRRLFFPCFNCGESQFIEWKRIDFSGPRPVYLCIKCQYKHHEEDKTEILKSSQWLPTAEPKESGIRGFHLPALYAPLGMYSWETALKQFKKGKTNPQELKVFINNVLGETWADENIKSFDPEDLETLAEDYAFGEHDPLPKGIGLITAGVDTHPSHVDIVVRGWGRGHENWFLDYVVIDGDPNQDHVWEQVYEVLTQVYTHHTGIKLRVAAACVDTGGHNTEAVYNFCRDKFEEYILAIKGTSNQAAPIIGNFSLVKEGTVRLFPVGKPATHGRLFSGIRKSIARAQKMKEVLAEDDKVIDYSGPQVMHFHKGLPSTFYKQLTAPKSKWAKRDGKWQQVYETTDKVADHAHDSARYADAAFGFLNIDIDRLCKELDGVPIENVS</sequence>
<dbReference type="GO" id="GO:0004519">
    <property type="term" value="F:endonuclease activity"/>
    <property type="evidence" value="ECO:0007669"/>
    <property type="project" value="InterPro"/>
</dbReference>
<dbReference type="Pfam" id="PF05876">
    <property type="entry name" value="GpA_ATPase"/>
    <property type="match status" value="1"/>
</dbReference>
<organism evidence="3 4">
    <name type="scientific">Pseudobacteriovorax antillogorgiicola</name>
    <dbReference type="NCBI Taxonomy" id="1513793"/>
    <lineage>
        <taxon>Bacteria</taxon>
        <taxon>Pseudomonadati</taxon>
        <taxon>Bdellovibrionota</taxon>
        <taxon>Oligoflexia</taxon>
        <taxon>Oligoflexales</taxon>
        <taxon>Pseudobacteriovoracaceae</taxon>
        <taxon>Pseudobacteriovorax</taxon>
    </lineage>
</organism>